<keyword evidence="4" id="KW-1185">Reference proteome</keyword>
<evidence type="ECO:0000313" key="4">
    <source>
        <dbReference type="Proteomes" id="UP000807469"/>
    </source>
</evidence>
<organism evidence="3 4">
    <name type="scientific">Pholiota conissans</name>
    <dbReference type="NCBI Taxonomy" id="109636"/>
    <lineage>
        <taxon>Eukaryota</taxon>
        <taxon>Fungi</taxon>
        <taxon>Dikarya</taxon>
        <taxon>Basidiomycota</taxon>
        <taxon>Agaricomycotina</taxon>
        <taxon>Agaricomycetes</taxon>
        <taxon>Agaricomycetidae</taxon>
        <taxon>Agaricales</taxon>
        <taxon>Agaricineae</taxon>
        <taxon>Strophariaceae</taxon>
        <taxon>Pholiota</taxon>
    </lineage>
</organism>
<evidence type="ECO:0000256" key="2">
    <source>
        <dbReference type="SAM" id="SignalP"/>
    </source>
</evidence>
<evidence type="ECO:0000313" key="3">
    <source>
        <dbReference type="EMBL" id="KAF9473746.1"/>
    </source>
</evidence>
<name>A0A9P5YTP8_9AGAR</name>
<keyword evidence="1" id="KW-1133">Transmembrane helix</keyword>
<keyword evidence="2" id="KW-0732">Signal</keyword>
<reference evidence="3" key="1">
    <citation type="submission" date="2020-11" db="EMBL/GenBank/DDBJ databases">
        <authorList>
            <consortium name="DOE Joint Genome Institute"/>
            <person name="Ahrendt S."/>
            <person name="Riley R."/>
            <person name="Andreopoulos W."/>
            <person name="Labutti K."/>
            <person name="Pangilinan J."/>
            <person name="Ruiz-Duenas F.J."/>
            <person name="Barrasa J.M."/>
            <person name="Sanchez-Garcia M."/>
            <person name="Camarero S."/>
            <person name="Miyauchi S."/>
            <person name="Serrano A."/>
            <person name="Linde D."/>
            <person name="Babiker R."/>
            <person name="Drula E."/>
            <person name="Ayuso-Fernandez I."/>
            <person name="Pacheco R."/>
            <person name="Padilla G."/>
            <person name="Ferreira P."/>
            <person name="Barriuso J."/>
            <person name="Kellner H."/>
            <person name="Castanera R."/>
            <person name="Alfaro M."/>
            <person name="Ramirez L."/>
            <person name="Pisabarro A.G."/>
            <person name="Kuo A."/>
            <person name="Tritt A."/>
            <person name="Lipzen A."/>
            <person name="He G."/>
            <person name="Yan M."/>
            <person name="Ng V."/>
            <person name="Cullen D."/>
            <person name="Martin F."/>
            <person name="Rosso M.-N."/>
            <person name="Henrissat B."/>
            <person name="Hibbett D."/>
            <person name="Martinez A.T."/>
            <person name="Grigoriev I.V."/>
        </authorList>
    </citation>
    <scope>NUCLEOTIDE SEQUENCE</scope>
    <source>
        <strain evidence="3">CIRM-BRFM 674</strain>
    </source>
</reference>
<evidence type="ECO:0000256" key="1">
    <source>
        <dbReference type="SAM" id="Phobius"/>
    </source>
</evidence>
<feature type="signal peptide" evidence="2">
    <location>
        <begin position="1"/>
        <end position="18"/>
    </location>
</feature>
<keyword evidence="1" id="KW-0472">Membrane</keyword>
<dbReference type="Proteomes" id="UP000807469">
    <property type="component" value="Unassembled WGS sequence"/>
</dbReference>
<dbReference type="EMBL" id="MU155419">
    <property type="protein sequence ID" value="KAF9473746.1"/>
    <property type="molecule type" value="Genomic_DNA"/>
</dbReference>
<gene>
    <name evidence="3" type="ORF">BDN70DRAFT_361341</name>
</gene>
<proteinExistence type="predicted"/>
<keyword evidence="1" id="KW-0812">Transmembrane</keyword>
<sequence length="172" mass="17373">MLHFLIAFLAAILLVVHAQTVSVTDASGNVIVEVITTLAIGAAPVTSILTTISASTTSTSTSVPLTQPTIQQGPVGQPASTSVTPGAPIPYIYTTVINGQQTVIQDTFTPTSPSTVSVAVTGTGSIMAFSDFTSLFGAVPTSSAQSTLLRSSSTWVILAASAVPLLVGILAL</sequence>
<dbReference type="AlphaFoldDB" id="A0A9P5YTP8"/>
<protein>
    <submittedName>
        <fullName evidence="3">Uncharacterized protein</fullName>
    </submittedName>
</protein>
<dbReference type="OrthoDB" id="3257429at2759"/>
<feature type="transmembrane region" description="Helical" evidence="1">
    <location>
        <begin position="152"/>
        <end position="171"/>
    </location>
</feature>
<comment type="caution">
    <text evidence="3">The sequence shown here is derived from an EMBL/GenBank/DDBJ whole genome shotgun (WGS) entry which is preliminary data.</text>
</comment>
<accession>A0A9P5YTP8</accession>
<feature type="chain" id="PRO_5040237354" evidence="2">
    <location>
        <begin position="19"/>
        <end position="172"/>
    </location>
</feature>